<accession>A0A0S7XQW9</accession>
<comment type="caution">
    <text evidence="1">The sequence shown here is derived from an EMBL/GenBank/DDBJ whole genome shotgun (WGS) entry which is preliminary data.</text>
</comment>
<dbReference type="EMBL" id="LIZY01000003">
    <property type="protein sequence ID" value="KPJ64897.1"/>
    <property type="molecule type" value="Genomic_DNA"/>
</dbReference>
<evidence type="ECO:0008006" key="3">
    <source>
        <dbReference type="Google" id="ProtNLM"/>
    </source>
</evidence>
<reference evidence="1 2" key="1">
    <citation type="journal article" date="2015" name="Microbiome">
        <title>Genomic resolution of linkages in carbon, nitrogen, and sulfur cycling among widespread estuary sediment bacteria.</title>
        <authorList>
            <person name="Baker B.J."/>
            <person name="Lazar C.S."/>
            <person name="Teske A.P."/>
            <person name="Dick G.J."/>
        </authorList>
    </citation>
    <scope>NUCLEOTIDE SEQUENCE [LARGE SCALE GENOMIC DNA]</scope>
    <source>
        <strain evidence="1">DG_56</strain>
    </source>
</reference>
<organism evidence="1 2">
    <name type="scientific">candidate division KD3-62 bacterium DG_56</name>
    <dbReference type="NCBI Taxonomy" id="1704032"/>
    <lineage>
        <taxon>Bacteria</taxon>
        <taxon>candidate division KD3-62</taxon>
    </lineage>
</organism>
<proteinExistence type="predicted"/>
<dbReference type="AlphaFoldDB" id="A0A0S7XQW9"/>
<protein>
    <recommendedName>
        <fullName evidence="3">HTH cro/C1-type domain-containing protein</fullName>
    </recommendedName>
</protein>
<evidence type="ECO:0000313" key="1">
    <source>
        <dbReference type="EMBL" id="KPJ64897.1"/>
    </source>
</evidence>
<sequence>MDIPQLLWGVLEKEGHGSIAEMARAKHVAYTTLYSWMTKKRSHRRVPWKPASLLTISRITGEPVERLLGISGDGRDSSG</sequence>
<dbReference type="Proteomes" id="UP000052020">
    <property type="component" value="Unassembled WGS sequence"/>
</dbReference>
<gene>
    <name evidence="1" type="ORF">AMK68_00240</name>
</gene>
<name>A0A0S7XQW9_9BACT</name>
<evidence type="ECO:0000313" key="2">
    <source>
        <dbReference type="Proteomes" id="UP000052020"/>
    </source>
</evidence>